<dbReference type="Pfam" id="PF25917">
    <property type="entry name" value="BSH_RND"/>
    <property type="match status" value="1"/>
</dbReference>
<dbReference type="PANTHER" id="PTHR30367">
    <property type="entry name" value="P-HYDROXYBENZOIC ACID EFFLUX PUMP SUBUNIT AAEA-RELATED"/>
    <property type="match status" value="1"/>
</dbReference>
<protein>
    <submittedName>
        <fullName evidence="5">HlyD family secretion protein</fullName>
    </submittedName>
</protein>
<keyword evidence="3" id="KW-1133">Transmembrane helix</keyword>
<evidence type="ECO:0000313" key="6">
    <source>
        <dbReference type="Proteomes" id="UP000285478"/>
    </source>
</evidence>
<dbReference type="AlphaFoldDB" id="A0A451G4C5"/>
<evidence type="ECO:0000259" key="4">
    <source>
        <dbReference type="Pfam" id="PF25917"/>
    </source>
</evidence>
<organism evidence="5 6">
    <name type="scientific">Hydrogenovibrio thermophilus</name>
    <dbReference type="NCBI Taxonomy" id="265883"/>
    <lineage>
        <taxon>Bacteria</taxon>
        <taxon>Pseudomonadati</taxon>
        <taxon>Pseudomonadota</taxon>
        <taxon>Gammaproteobacteria</taxon>
        <taxon>Thiotrichales</taxon>
        <taxon>Piscirickettsiaceae</taxon>
        <taxon>Hydrogenovibrio</taxon>
    </lineage>
</organism>
<dbReference type="Proteomes" id="UP000285478">
    <property type="component" value="Chromosome"/>
</dbReference>
<evidence type="ECO:0000256" key="3">
    <source>
        <dbReference type="SAM" id="Phobius"/>
    </source>
</evidence>
<proteinExistence type="inferred from homology"/>
<dbReference type="Gene3D" id="1.10.287.470">
    <property type="entry name" value="Helix hairpin bin"/>
    <property type="match status" value="1"/>
</dbReference>
<gene>
    <name evidence="5" type="ORF">EPV75_00830</name>
</gene>
<keyword evidence="2" id="KW-0175">Coiled coil</keyword>
<dbReference type="Gene3D" id="2.40.50.100">
    <property type="match status" value="1"/>
</dbReference>
<dbReference type="EMBL" id="CP035033">
    <property type="protein sequence ID" value="QAB14318.1"/>
    <property type="molecule type" value="Genomic_DNA"/>
</dbReference>
<keyword evidence="3" id="KW-0472">Membrane</keyword>
<keyword evidence="3" id="KW-0812">Transmembrane</keyword>
<reference evidence="5 6" key="1">
    <citation type="journal article" date="2018" name="Environ. Microbiol.">
        <title>Genomes of ubiquitous marine and hypersaline Hydrogenovibrio, Thiomicrorhabdus and Thiomicrospira spp. encode a diversity of mechanisms to sustain chemolithoautotrophy in heterogeneous environments.</title>
        <authorList>
            <person name="Scott K.M."/>
            <person name="Williams J."/>
            <person name="Porter C.M.B."/>
            <person name="Russel S."/>
            <person name="Harmer T.L."/>
            <person name="Paul J.H."/>
            <person name="Antonen K.M."/>
            <person name="Bridges M.K."/>
            <person name="Camper G.J."/>
            <person name="Campla C.K."/>
            <person name="Casella L.G."/>
            <person name="Chase E."/>
            <person name="Conrad J.W."/>
            <person name="Cruz M.C."/>
            <person name="Dunlap D.S."/>
            <person name="Duran L."/>
            <person name="Fahsbender E.M."/>
            <person name="Goldsmith D.B."/>
            <person name="Keeley R.F."/>
            <person name="Kondoff M.R."/>
            <person name="Kussy B.I."/>
            <person name="Lane M.K."/>
            <person name="Lawler S."/>
            <person name="Leigh B.A."/>
            <person name="Lewis C."/>
            <person name="Lostal L.M."/>
            <person name="Marking D."/>
            <person name="Mancera P.A."/>
            <person name="McClenthan E.C."/>
            <person name="McIntyre E.A."/>
            <person name="Mine J.A."/>
            <person name="Modi S."/>
            <person name="Moore B.D."/>
            <person name="Morgan W.A."/>
            <person name="Nelson K.M."/>
            <person name="Nguyen K.N."/>
            <person name="Ogburn N."/>
            <person name="Parrino D.G."/>
            <person name="Pedapudi A.D."/>
            <person name="Pelham R.P."/>
            <person name="Preece A.M."/>
            <person name="Rampersad E.A."/>
            <person name="Richardson J.C."/>
            <person name="Rodgers C.M."/>
            <person name="Schaffer B.L."/>
            <person name="Sheridan N.E."/>
            <person name="Solone M.R."/>
            <person name="Staley Z.R."/>
            <person name="Tabuchi M."/>
            <person name="Waide R.J."/>
            <person name="Wanjugi P.W."/>
            <person name="Young S."/>
            <person name="Clum A."/>
            <person name="Daum C."/>
            <person name="Huntemann M."/>
            <person name="Ivanova N."/>
            <person name="Kyrpides N."/>
            <person name="Mikhailova N."/>
            <person name="Palaniappan K."/>
            <person name="Pillay M."/>
            <person name="Reddy T.B.K."/>
            <person name="Shapiro N."/>
            <person name="Stamatis D."/>
            <person name="Varghese N."/>
            <person name="Woyke T."/>
            <person name="Boden R."/>
            <person name="Freyermuth S.K."/>
            <person name="Kerfeld C.A."/>
        </authorList>
    </citation>
    <scope>NUCLEOTIDE SEQUENCE [LARGE SCALE GENOMIC DNA]</scope>
    <source>
        <strain evidence="5 6">JR-2</strain>
    </source>
</reference>
<feature type="domain" description="Multidrug resistance protein MdtA-like barrel-sandwich hybrid" evidence="4">
    <location>
        <begin position="66"/>
        <end position="176"/>
    </location>
</feature>
<evidence type="ECO:0000256" key="2">
    <source>
        <dbReference type="SAM" id="Coils"/>
    </source>
</evidence>
<keyword evidence="6" id="KW-1185">Reference proteome</keyword>
<evidence type="ECO:0000313" key="5">
    <source>
        <dbReference type="EMBL" id="QAB14318.1"/>
    </source>
</evidence>
<evidence type="ECO:0000256" key="1">
    <source>
        <dbReference type="ARBA" id="ARBA00009477"/>
    </source>
</evidence>
<dbReference type="Gene3D" id="2.40.30.170">
    <property type="match status" value="1"/>
</dbReference>
<name>A0A451G4C5_9GAMM</name>
<sequence length="318" mass="35809">MDMLLILTYTAICIVLFKLFRVPVNKWTVPTAALGGAFLLGGIYGVMNYSHPYSSQAREYFYATPISPTVRGRVIDVPVEPNTPLKAGDVLFKIDPKPFQDKVDELTARLKEAKKNLGRYQEMMRKNLGRQLDVDQTQSRVDALQAELAKSEFDLDQTIVRAPTDGSVTQLFLKPGMIAVPIPLRPVMVFITQQQDLFVGWFRQNNLMRVKPGFEAEVAFDAIPGRVFKAKVFGVQPYMAEGQMQPNGVLLTDNNRISGMVPVKLKITDPAFAEYRDQLPGGSYAQAAVYSDKFEDLSIIRKVLLRMASWMNYIFPID</sequence>
<dbReference type="RefSeq" id="WP_128384155.1">
    <property type="nucleotide sequence ID" value="NZ_CP035033.1"/>
</dbReference>
<dbReference type="KEGG" id="htr:EPV75_00830"/>
<feature type="transmembrane region" description="Helical" evidence="3">
    <location>
        <begin position="31"/>
        <end position="49"/>
    </location>
</feature>
<dbReference type="SUPFAM" id="SSF111369">
    <property type="entry name" value="HlyD-like secretion proteins"/>
    <property type="match status" value="1"/>
</dbReference>
<dbReference type="PANTHER" id="PTHR30367:SF12">
    <property type="entry name" value="P-HYDROXYBENZOIC ACID EFFLUX PUMP SUBUNIT AAEA"/>
    <property type="match status" value="1"/>
</dbReference>
<dbReference type="InterPro" id="IPR050393">
    <property type="entry name" value="MFP_Efflux_Pump"/>
</dbReference>
<comment type="similarity">
    <text evidence="1">Belongs to the membrane fusion protein (MFP) (TC 8.A.1) family.</text>
</comment>
<dbReference type="InterPro" id="IPR058625">
    <property type="entry name" value="MdtA-like_BSH"/>
</dbReference>
<accession>A0A451G4C5</accession>
<feature type="coiled-coil region" evidence="2">
    <location>
        <begin position="103"/>
        <end position="154"/>
    </location>
</feature>